<proteinExistence type="predicted"/>
<dbReference type="Proteomes" id="UP000887578">
    <property type="component" value="Unplaced"/>
</dbReference>
<accession>A0A914P7H0</accession>
<reference evidence="2" key="1">
    <citation type="submission" date="2022-11" db="UniProtKB">
        <authorList>
            <consortium name="WormBaseParasite"/>
        </authorList>
    </citation>
    <scope>IDENTIFICATION</scope>
</reference>
<evidence type="ECO:0000313" key="2">
    <source>
        <dbReference type="WBParaSite" id="PDA_v2.g13360.t1"/>
    </source>
</evidence>
<dbReference type="AlphaFoldDB" id="A0A914P7H0"/>
<organism evidence="1 2">
    <name type="scientific">Panagrolaimus davidi</name>
    <dbReference type="NCBI Taxonomy" id="227884"/>
    <lineage>
        <taxon>Eukaryota</taxon>
        <taxon>Metazoa</taxon>
        <taxon>Ecdysozoa</taxon>
        <taxon>Nematoda</taxon>
        <taxon>Chromadorea</taxon>
        <taxon>Rhabditida</taxon>
        <taxon>Tylenchina</taxon>
        <taxon>Panagrolaimomorpha</taxon>
        <taxon>Panagrolaimoidea</taxon>
        <taxon>Panagrolaimidae</taxon>
        <taxon>Panagrolaimus</taxon>
    </lineage>
</organism>
<sequence>MNSLKYVLIGPDFKTLVPQAFDFRHSIIHYLIKNSTVNVLKKLHRCCKYFFIHGKMALFKNLKISSDISKPCHSKGDLCFPSSNDKLNLFYKVFLKGKIVCDGAPYCPSHTYKSSNYKTNLVRKVPLNVKLVCEEDRIKRNRNALSSVITNNLYHCEAEYIDITGQDLTASELKFLLSSKTKRVEMKYCRISLLETDISGFVKRYANQAEFGYVSIHSNITNSSKINY</sequence>
<evidence type="ECO:0000313" key="1">
    <source>
        <dbReference type="Proteomes" id="UP000887578"/>
    </source>
</evidence>
<name>A0A914P7H0_9BILA</name>
<keyword evidence="1" id="KW-1185">Reference proteome</keyword>
<dbReference type="WBParaSite" id="PDA_v2.g13360.t1">
    <property type="protein sequence ID" value="PDA_v2.g13360.t1"/>
    <property type="gene ID" value="PDA_v2.g13360"/>
</dbReference>
<protein>
    <submittedName>
        <fullName evidence="2">Uncharacterized protein</fullName>
    </submittedName>
</protein>